<dbReference type="GO" id="GO:0016758">
    <property type="term" value="F:hexosyltransferase activity"/>
    <property type="evidence" value="ECO:0007669"/>
    <property type="project" value="TreeGrafter"/>
</dbReference>
<dbReference type="CDD" id="cd06533">
    <property type="entry name" value="Glyco_transf_WecG_TagA"/>
    <property type="match status" value="1"/>
</dbReference>
<organism evidence="3 4">
    <name type="scientific">Agathobacter rectalis</name>
    <dbReference type="NCBI Taxonomy" id="39491"/>
    <lineage>
        <taxon>Bacteria</taxon>
        <taxon>Bacillati</taxon>
        <taxon>Bacillota</taxon>
        <taxon>Clostridia</taxon>
        <taxon>Lachnospirales</taxon>
        <taxon>Lachnospiraceae</taxon>
        <taxon>Agathobacter</taxon>
    </lineage>
</organism>
<dbReference type="NCBIfam" id="TIGR00696">
    <property type="entry name" value="wecG_tagA_cpsF"/>
    <property type="match status" value="1"/>
</dbReference>
<evidence type="ECO:0000256" key="1">
    <source>
        <dbReference type="ARBA" id="ARBA00022676"/>
    </source>
</evidence>
<dbReference type="PANTHER" id="PTHR34136">
    <property type="match status" value="1"/>
</dbReference>
<dbReference type="AlphaFoldDB" id="A0A414M163"/>
<evidence type="ECO:0000256" key="2">
    <source>
        <dbReference type="ARBA" id="ARBA00022679"/>
    </source>
</evidence>
<sequence length="249" mass="28959">MLEKQRLLNTYVNNVTLDETLDEIDELIHKRKKSYIVAINVDVVMKMESDDYLRRITNEADMVLVDGKPLIWISKLHKCQIKEKVSGSDLVPQLCKRAADKNYSIFIIGGKDGVAEQAKKKLEQKLPGIRIVGTYAPPLGFENDESELDKINQMISDAHPDLLIGCLGCPKQEKWIYENYMKYDATVSVCAGATVDFLAGNIKRAPRWMSDHGLEWFYRFLQEPKRMFKRYFVDDVKILRLIFKYWRED</sequence>
<accession>A0A414M163</accession>
<dbReference type="EMBL" id="QSKY01000022">
    <property type="protein sequence ID" value="RHF01604.1"/>
    <property type="molecule type" value="Genomic_DNA"/>
</dbReference>
<protein>
    <submittedName>
        <fullName evidence="3">Glycosyltransferase</fullName>
    </submittedName>
</protein>
<evidence type="ECO:0000313" key="4">
    <source>
        <dbReference type="Proteomes" id="UP000283501"/>
    </source>
</evidence>
<gene>
    <name evidence="3" type="ORF">DW703_12765</name>
</gene>
<keyword evidence="1" id="KW-0328">Glycosyltransferase</keyword>
<dbReference type="Pfam" id="PF03808">
    <property type="entry name" value="Glyco_tran_WecG"/>
    <property type="match status" value="1"/>
</dbReference>
<dbReference type="RefSeq" id="WP_118141777.1">
    <property type="nucleotide sequence ID" value="NZ_QSKY01000022.1"/>
</dbReference>
<keyword evidence="2 3" id="KW-0808">Transferase</keyword>
<name>A0A414M163_9FIRM</name>
<dbReference type="Proteomes" id="UP000283501">
    <property type="component" value="Unassembled WGS sequence"/>
</dbReference>
<dbReference type="PANTHER" id="PTHR34136:SF1">
    <property type="entry name" value="UDP-N-ACETYL-D-MANNOSAMINURONIC ACID TRANSFERASE"/>
    <property type="match status" value="1"/>
</dbReference>
<evidence type="ECO:0000313" key="3">
    <source>
        <dbReference type="EMBL" id="RHF01604.1"/>
    </source>
</evidence>
<reference evidence="3 4" key="1">
    <citation type="submission" date="2018-08" db="EMBL/GenBank/DDBJ databases">
        <title>A genome reference for cultivated species of the human gut microbiota.</title>
        <authorList>
            <person name="Zou Y."/>
            <person name="Xue W."/>
            <person name="Luo G."/>
        </authorList>
    </citation>
    <scope>NUCLEOTIDE SEQUENCE [LARGE SCALE GENOMIC DNA]</scope>
    <source>
        <strain evidence="3 4">AM26-2LB</strain>
    </source>
</reference>
<proteinExistence type="predicted"/>
<dbReference type="InterPro" id="IPR004629">
    <property type="entry name" value="WecG_TagA_CpsF"/>
</dbReference>
<comment type="caution">
    <text evidence="3">The sequence shown here is derived from an EMBL/GenBank/DDBJ whole genome shotgun (WGS) entry which is preliminary data.</text>
</comment>